<evidence type="ECO:0000313" key="1">
    <source>
        <dbReference type="EMBL" id="KAK4125202.1"/>
    </source>
</evidence>
<dbReference type="GeneID" id="87823730"/>
<organism evidence="1 2">
    <name type="scientific">Parathielavia appendiculata</name>
    <dbReference type="NCBI Taxonomy" id="2587402"/>
    <lineage>
        <taxon>Eukaryota</taxon>
        <taxon>Fungi</taxon>
        <taxon>Dikarya</taxon>
        <taxon>Ascomycota</taxon>
        <taxon>Pezizomycotina</taxon>
        <taxon>Sordariomycetes</taxon>
        <taxon>Sordariomycetidae</taxon>
        <taxon>Sordariales</taxon>
        <taxon>Chaetomiaceae</taxon>
        <taxon>Parathielavia</taxon>
    </lineage>
</organism>
<reference evidence="1" key="1">
    <citation type="journal article" date="2023" name="Mol. Phylogenet. Evol.">
        <title>Genome-scale phylogeny and comparative genomics of the fungal order Sordariales.</title>
        <authorList>
            <person name="Hensen N."/>
            <person name="Bonometti L."/>
            <person name="Westerberg I."/>
            <person name="Brannstrom I.O."/>
            <person name="Guillou S."/>
            <person name="Cros-Aarteil S."/>
            <person name="Calhoun S."/>
            <person name="Haridas S."/>
            <person name="Kuo A."/>
            <person name="Mondo S."/>
            <person name="Pangilinan J."/>
            <person name="Riley R."/>
            <person name="LaButti K."/>
            <person name="Andreopoulos B."/>
            <person name="Lipzen A."/>
            <person name="Chen C."/>
            <person name="Yan M."/>
            <person name="Daum C."/>
            <person name="Ng V."/>
            <person name="Clum A."/>
            <person name="Steindorff A."/>
            <person name="Ohm R.A."/>
            <person name="Martin F."/>
            <person name="Silar P."/>
            <person name="Natvig D.O."/>
            <person name="Lalanne C."/>
            <person name="Gautier V."/>
            <person name="Ament-Velasquez S.L."/>
            <person name="Kruys A."/>
            <person name="Hutchinson M.I."/>
            <person name="Powell A.J."/>
            <person name="Barry K."/>
            <person name="Miller A.N."/>
            <person name="Grigoriev I.V."/>
            <person name="Debuchy R."/>
            <person name="Gladieux P."/>
            <person name="Hiltunen Thoren M."/>
            <person name="Johannesson H."/>
        </authorList>
    </citation>
    <scope>NUCLEOTIDE SEQUENCE</scope>
    <source>
        <strain evidence="1">CBS 731.68</strain>
    </source>
</reference>
<accession>A0AAN6U2L6</accession>
<protein>
    <submittedName>
        <fullName evidence="1">Uncharacterized protein</fullName>
    </submittedName>
</protein>
<dbReference type="EMBL" id="MU853226">
    <property type="protein sequence ID" value="KAK4125202.1"/>
    <property type="molecule type" value="Genomic_DNA"/>
</dbReference>
<comment type="caution">
    <text evidence="1">The sequence shown here is derived from an EMBL/GenBank/DDBJ whole genome shotgun (WGS) entry which is preliminary data.</text>
</comment>
<dbReference type="RefSeq" id="XP_062648973.1">
    <property type="nucleotide sequence ID" value="XM_062786960.1"/>
</dbReference>
<keyword evidence="2" id="KW-1185">Reference proteome</keyword>
<evidence type="ECO:0000313" key="2">
    <source>
        <dbReference type="Proteomes" id="UP001302602"/>
    </source>
</evidence>
<name>A0AAN6U2L6_9PEZI</name>
<dbReference type="Proteomes" id="UP001302602">
    <property type="component" value="Unassembled WGS sequence"/>
</dbReference>
<proteinExistence type="predicted"/>
<sequence length="180" mass="19965">MNSTKSSMSGLGQPRNCSQMQACQGSWTVATRYDPSSRTPMSNNQHRAQAPQWFSHGNIFLSDITFAEVTMRFACRALAVFSICIYSNRFLMRPRPDILVLESTLDVARSLAQFPTVPNRESPPRIPSQYDLPSETEDYRIRDNGGWPLLQTGVRVLGGGQGATLSGALGVRVSAFEKYL</sequence>
<reference evidence="1" key="2">
    <citation type="submission" date="2023-05" db="EMBL/GenBank/DDBJ databases">
        <authorList>
            <consortium name="Lawrence Berkeley National Laboratory"/>
            <person name="Steindorff A."/>
            <person name="Hensen N."/>
            <person name="Bonometti L."/>
            <person name="Westerberg I."/>
            <person name="Brannstrom I.O."/>
            <person name="Guillou S."/>
            <person name="Cros-Aarteil S."/>
            <person name="Calhoun S."/>
            <person name="Haridas S."/>
            <person name="Kuo A."/>
            <person name="Mondo S."/>
            <person name="Pangilinan J."/>
            <person name="Riley R."/>
            <person name="Labutti K."/>
            <person name="Andreopoulos B."/>
            <person name="Lipzen A."/>
            <person name="Chen C."/>
            <person name="Yanf M."/>
            <person name="Daum C."/>
            <person name="Ng V."/>
            <person name="Clum A."/>
            <person name="Ohm R."/>
            <person name="Martin F."/>
            <person name="Silar P."/>
            <person name="Natvig D."/>
            <person name="Lalanne C."/>
            <person name="Gautier V."/>
            <person name="Ament-Velasquez S.L."/>
            <person name="Kruys A."/>
            <person name="Hutchinson M.I."/>
            <person name="Powell A.J."/>
            <person name="Barry K."/>
            <person name="Miller A.N."/>
            <person name="Grigoriev I.V."/>
            <person name="Debuchy R."/>
            <person name="Gladieux P."/>
            <person name="Thoren M.H."/>
            <person name="Johannesson H."/>
        </authorList>
    </citation>
    <scope>NUCLEOTIDE SEQUENCE</scope>
    <source>
        <strain evidence="1">CBS 731.68</strain>
    </source>
</reference>
<gene>
    <name evidence="1" type="ORF">N657DRAFT_358669</name>
</gene>
<dbReference type="AlphaFoldDB" id="A0AAN6U2L6"/>